<keyword evidence="7" id="KW-0067">ATP-binding</keyword>
<evidence type="ECO:0000256" key="5">
    <source>
        <dbReference type="ARBA" id="ARBA00022692"/>
    </source>
</evidence>
<evidence type="ECO:0000256" key="2">
    <source>
        <dbReference type="ARBA" id="ARBA00012513"/>
    </source>
</evidence>
<evidence type="ECO:0000313" key="14">
    <source>
        <dbReference type="Proteomes" id="UP000734854"/>
    </source>
</evidence>
<proteinExistence type="predicted"/>
<keyword evidence="14" id="KW-1185">Reference proteome</keyword>
<evidence type="ECO:0000256" key="7">
    <source>
        <dbReference type="ARBA" id="ARBA00022840"/>
    </source>
</evidence>
<dbReference type="AlphaFoldDB" id="A0A8J5KGG8"/>
<evidence type="ECO:0000313" key="13">
    <source>
        <dbReference type="EMBL" id="KAG6479922.1"/>
    </source>
</evidence>
<accession>A0A8J5KGG8</accession>
<dbReference type="EC" id="2.7.11.1" evidence="2"/>
<dbReference type="SUPFAM" id="SSF56112">
    <property type="entry name" value="Protein kinase-like (PK-like)"/>
    <property type="match status" value="1"/>
</dbReference>
<keyword evidence="4" id="KW-0808">Transferase</keyword>
<dbReference type="GO" id="GO:0004674">
    <property type="term" value="F:protein serine/threonine kinase activity"/>
    <property type="evidence" value="ECO:0007669"/>
    <property type="project" value="UniProtKB-KW"/>
</dbReference>
<name>A0A8J5KGG8_ZINOF</name>
<evidence type="ECO:0000256" key="12">
    <source>
        <dbReference type="SAM" id="MobiDB-lite"/>
    </source>
</evidence>
<evidence type="ECO:0000256" key="8">
    <source>
        <dbReference type="ARBA" id="ARBA00022989"/>
    </source>
</evidence>
<evidence type="ECO:0000256" key="9">
    <source>
        <dbReference type="ARBA" id="ARBA00023136"/>
    </source>
</evidence>
<organism evidence="13 14">
    <name type="scientific">Zingiber officinale</name>
    <name type="common">Ginger</name>
    <name type="synonym">Amomum zingiber</name>
    <dbReference type="NCBI Taxonomy" id="94328"/>
    <lineage>
        <taxon>Eukaryota</taxon>
        <taxon>Viridiplantae</taxon>
        <taxon>Streptophyta</taxon>
        <taxon>Embryophyta</taxon>
        <taxon>Tracheophyta</taxon>
        <taxon>Spermatophyta</taxon>
        <taxon>Magnoliopsida</taxon>
        <taxon>Liliopsida</taxon>
        <taxon>Zingiberales</taxon>
        <taxon>Zingiberaceae</taxon>
        <taxon>Zingiber</taxon>
    </lineage>
</organism>
<dbReference type="GO" id="GO:0005524">
    <property type="term" value="F:ATP binding"/>
    <property type="evidence" value="ECO:0007669"/>
    <property type="project" value="UniProtKB-KW"/>
</dbReference>
<gene>
    <name evidence="13" type="ORF">ZIOFF_063398</name>
</gene>
<dbReference type="GO" id="GO:0005886">
    <property type="term" value="C:plasma membrane"/>
    <property type="evidence" value="ECO:0007669"/>
    <property type="project" value="UniProtKB-SubCell"/>
</dbReference>
<dbReference type="InterPro" id="IPR011009">
    <property type="entry name" value="Kinase-like_dom_sf"/>
</dbReference>
<comment type="catalytic activity">
    <reaction evidence="11">
        <text>L-seryl-[protein] + ATP = O-phospho-L-seryl-[protein] + ADP + H(+)</text>
        <dbReference type="Rhea" id="RHEA:17989"/>
        <dbReference type="Rhea" id="RHEA-COMP:9863"/>
        <dbReference type="Rhea" id="RHEA-COMP:11604"/>
        <dbReference type="ChEBI" id="CHEBI:15378"/>
        <dbReference type="ChEBI" id="CHEBI:29999"/>
        <dbReference type="ChEBI" id="CHEBI:30616"/>
        <dbReference type="ChEBI" id="CHEBI:83421"/>
        <dbReference type="ChEBI" id="CHEBI:456216"/>
        <dbReference type="EC" id="2.7.11.1"/>
    </reaction>
</comment>
<evidence type="ECO:0000256" key="3">
    <source>
        <dbReference type="ARBA" id="ARBA00022527"/>
    </source>
</evidence>
<protein>
    <recommendedName>
        <fullName evidence="2">non-specific serine/threonine protein kinase</fullName>
        <ecNumber evidence="2">2.7.11.1</ecNumber>
    </recommendedName>
</protein>
<keyword evidence="3" id="KW-0723">Serine/threonine-protein kinase</keyword>
<keyword evidence="8" id="KW-1133">Transmembrane helix</keyword>
<dbReference type="Proteomes" id="UP000734854">
    <property type="component" value="Unassembled WGS sequence"/>
</dbReference>
<keyword evidence="9" id="KW-0472">Membrane</keyword>
<keyword evidence="6" id="KW-0547">Nucleotide-binding</keyword>
<dbReference type="EMBL" id="JACMSC010000017">
    <property type="protein sequence ID" value="KAG6479922.1"/>
    <property type="molecule type" value="Genomic_DNA"/>
</dbReference>
<dbReference type="PANTHER" id="PTHR47982">
    <property type="entry name" value="PROLINE-RICH RECEPTOR-LIKE PROTEIN KINASE PERK4"/>
    <property type="match status" value="1"/>
</dbReference>
<feature type="region of interest" description="Disordered" evidence="12">
    <location>
        <begin position="168"/>
        <end position="224"/>
    </location>
</feature>
<dbReference type="PANTHER" id="PTHR47982:SF35">
    <property type="entry name" value="PROLINE-RICH RECEPTOR-LIKE PROTEIN KINASE PERK1-RELATED"/>
    <property type="match status" value="1"/>
</dbReference>
<keyword evidence="5" id="KW-0812">Transmembrane</keyword>
<dbReference type="InterPro" id="IPR047117">
    <property type="entry name" value="PERK1-13-like"/>
</dbReference>
<evidence type="ECO:0000256" key="4">
    <source>
        <dbReference type="ARBA" id="ARBA00022679"/>
    </source>
</evidence>
<comment type="caution">
    <text evidence="13">The sequence shown here is derived from an EMBL/GenBank/DDBJ whole genome shotgun (WGS) entry which is preliminary data.</text>
</comment>
<dbReference type="Gene3D" id="3.30.200.20">
    <property type="entry name" value="Phosphorylase Kinase, domain 1"/>
    <property type="match status" value="2"/>
</dbReference>
<comment type="subcellular location">
    <subcellularLocation>
        <location evidence="1">Cell membrane</location>
        <topology evidence="1">Single-pass membrane protein</topology>
    </subcellularLocation>
</comment>
<reference evidence="13 14" key="1">
    <citation type="submission" date="2020-08" db="EMBL/GenBank/DDBJ databases">
        <title>Plant Genome Project.</title>
        <authorList>
            <person name="Zhang R.-G."/>
        </authorList>
    </citation>
    <scope>NUCLEOTIDE SEQUENCE [LARGE SCALE GENOMIC DNA]</scope>
    <source>
        <tissue evidence="13">Rhizome</tissue>
    </source>
</reference>
<sequence length="309" mass="33694">MLIVWAIVMRALRREAEEAKMLNSLQAAHAATTWKIEKEKEPLSINVATVQQQLHKIKFSQLIEATNGFSAASLIGCGGFGEVHHRKFPLNGTFCPKFWLWLLQVFKATLKDGSCVAIKKLIHLSYQGDREFMAEMETLGLSTKPGAAARILQGAGGAAPRLRVHAPRQPRGHAPLTAHQQGCRTRPQLGGAKADRPQRSKGPLLPPPQLHPPHHPSGHEVHQCAAGCADGGARLRLRHGPAHQRPRHPPQRQHAHRHTELRSAGVLPELPLHGQGGRVLLRGHPARAAHRAMAGDVAAAVVVAYCYSL</sequence>
<evidence type="ECO:0000256" key="1">
    <source>
        <dbReference type="ARBA" id="ARBA00004162"/>
    </source>
</evidence>
<comment type="catalytic activity">
    <reaction evidence="10">
        <text>L-threonyl-[protein] + ATP = O-phospho-L-threonyl-[protein] + ADP + H(+)</text>
        <dbReference type="Rhea" id="RHEA:46608"/>
        <dbReference type="Rhea" id="RHEA-COMP:11060"/>
        <dbReference type="Rhea" id="RHEA-COMP:11605"/>
        <dbReference type="ChEBI" id="CHEBI:15378"/>
        <dbReference type="ChEBI" id="CHEBI:30013"/>
        <dbReference type="ChEBI" id="CHEBI:30616"/>
        <dbReference type="ChEBI" id="CHEBI:61977"/>
        <dbReference type="ChEBI" id="CHEBI:456216"/>
        <dbReference type="EC" id="2.7.11.1"/>
    </reaction>
</comment>
<keyword evidence="3" id="KW-0418">Kinase</keyword>
<feature type="region of interest" description="Disordered" evidence="12">
    <location>
        <begin position="240"/>
        <end position="259"/>
    </location>
</feature>
<evidence type="ECO:0000256" key="10">
    <source>
        <dbReference type="ARBA" id="ARBA00047899"/>
    </source>
</evidence>
<evidence type="ECO:0000256" key="11">
    <source>
        <dbReference type="ARBA" id="ARBA00048679"/>
    </source>
</evidence>
<evidence type="ECO:0000256" key="6">
    <source>
        <dbReference type="ARBA" id="ARBA00022741"/>
    </source>
</evidence>